<feature type="transmembrane region" description="Helical" evidence="8">
    <location>
        <begin position="211"/>
        <end position="237"/>
    </location>
</feature>
<evidence type="ECO:0000259" key="9">
    <source>
        <dbReference type="PROSITE" id="PS50928"/>
    </source>
</evidence>
<keyword evidence="5 8" id="KW-0812">Transmembrane</keyword>
<dbReference type="InterPro" id="IPR035906">
    <property type="entry name" value="MetI-like_sf"/>
</dbReference>
<protein>
    <submittedName>
        <fullName evidence="10">Spermidine/putrescine transport system permease protein</fullName>
    </submittedName>
</protein>
<accession>A0ABU1K048</accession>
<evidence type="ECO:0000313" key="11">
    <source>
        <dbReference type="Proteomes" id="UP001262410"/>
    </source>
</evidence>
<evidence type="ECO:0000256" key="5">
    <source>
        <dbReference type="ARBA" id="ARBA00022692"/>
    </source>
</evidence>
<keyword evidence="11" id="KW-1185">Reference proteome</keyword>
<organism evidence="10 11">
    <name type="scientific">Inquilinus ginsengisoli</name>
    <dbReference type="NCBI Taxonomy" id="363840"/>
    <lineage>
        <taxon>Bacteria</taxon>
        <taxon>Pseudomonadati</taxon>
        <taxon>Pseudomonadota</taxon>
        <taxon>Alphaproteobacteria</taxon>
        <taxon>Rhodospirillales</taxon>
        <taxon>Rhodospirillaceae</taxon>
        <taxon>Inquilinus</taxon>
    </lineage>
</organism>
<evidence type="ECO:0000313" key="10">
    <source>
        <dbReference type="EMBL" id="MDR6294247.1"/>
    </source>
</evidence>
<feature type="transmembrane region" description="Helical" evidence="8">
    <location>
        <begin position="27"/>
        <end position="51"/>
    </location>
</feature>
<keyword evidence="6 8" id="KW-1133">Transmembrane helix</keyword>
<keyword evidence="3 8" id="KW-0813">Transport</keyword>
<dbReference type="Pfam" id="PF00528">
    <property type="entry name" value="BPD_transp_1"/>
    <property type="match status" value="1"/>
</dbReference>
<evidence type="ECO:0000256" key="1">
    <source>
        <dbReference type="ARBA" id="ARBA00004651"/>
    </source>
</evidence>
<dbReference type="Proteomes" id="UP001262410">
    <property type="component" value="Unassembled WGS sequence"/>
</dbReference>
<dbReference type="PANTHER" id="PTHR42929">
    <property type="entry name" value="INNER MEMBRANE ABC TRANSPORTER PERMEASE PROTEIN YDCU-RELATED-RELATED"/>
    <property type="match status" value="1"/>
</dbReference>
<dbReference type="SUPFAM" id="SSF161098">
    <property type="entry name" value="MetI-like"/>
    <property type="match status" value="1"/>
</dbReference>
<evidence type="ECO:0000256" key="3">
    <source>
        <dbReference type="ARBA" id="ARBA00022448"/>
    </source>
</evidence>
<dbReference type="Gene3D" id="1.10.3720.10">
    <property type="entry name" value="MetI-like"/>
    <property type="match status" value="1"/>
</dbReference>
<dbReference type="EMBL" id="JAVDPW010000017">
    <property type="protein sequence ID" value="MDR6294247.1"/>
    <property type="molecule type" value="Genomic_DNA"/>
</dbReference>
<feature type="transmembrane region" description="Helical" evidence="8">
    <location>
        <begin position="257"/>
        <end position="280"/>
    </location>
</feature>
<evidence type="ECO:0000256" key="2">
    <source>
        <dbReference type="ARBA" id="ARBA00007069"/>
    </source>
</evidence>
<feature type="transmembrane region" description="Helical" evidence="8">
    <location>
        <begin position="107"/>
        <end position="130"/>
    </location>
</feature>
<keyword evidence="4" id="KW-1003">Cell membrane</keyword>
<feature type="domain" description="ABC transmembrane type-1" evidence="9">
    <location>
        <begin position="74"/>
        <end position="280"/>
    </location>
</feature>
<proteinExistence type="inferred from homology"/>
<sequence>MTAAPATLAGPPPAVARRRTPASAWALVLPLMAALLLLYLVPLANILWISVTDPAPGLGNYQRLVDSDAMQRVLWTTFRIAAWTTVCALLLGYLVAYVMLNATPRHRLWITAFVLVPFWVSVLVRAFAWLTLLRSGGLVNGALTGLGLVTDPLPLVRNEFGVLVGMVHYMVPYAALPLYAGMKGIDPALGAASRSLGAGPLRTFLEVFLPLSLPGIFAAGLLVFVLSLGFLVTPTILGGGKVVMIAEYVRLQIFQTVRWGVGTMMASVLLLSVLLLLAALSRVVDVRRLFGGGA</sequence>
<comment type="caution">
    <text evidence="10">The sequence shown here is derived from an EMBL/GenBank/DDBJ whole genome shotgun (WGS) entry which is preliminary data.</text>
</comment>
<dbReference type="CDD" id="cd06261">
    <property type="entry name" value="TM_PBP2"/>
    <property type="match status" value="1"/>
</dbReference>
<name>A0ABU1K048_9PROT</name>
<gene>
    <name evidence="10" type="ORF">E9232_006801</name>
</gene>
<evidence type="ECO:0000256" key="6">
    <source>
        <dbReference type="ARBA" id="ARBA00022989"/>
    </source>
</evidence>
<evidence type="ECO:0000256" key="8">
    <source>
        <dbReference type="RuleBase" id="RU363032"/>
    </source>
</evidence>
<dbReference type="PANTHER" id="PTHR42929:SF5">
    <property type="entry name" value="ABC TRANSPORTER PERMEASE PROTEIN"/>
    <property type="match status" value="1"/>
</dbReference>
<keyword evidence="7 8" id="KW-0472">Membrane</keyword>
<comment type="similarity">
    <text evidence="2">Belongs to the binding-protein-dependent transport system permease family. CysTW subfamily.</text>
</comment>
<comment type="subcellular location">
    <subcellularLocation>
        <location evidence="1 8">Cell membrane</location>
        <topology evidence="1 8">Multi-pass membrane protein</topology>
    </subcellularLocation>
</comment>
<reference evidence="10 11" key="1">
    <citation type="submission" date="2023-07" db="EMBL/GenBank/DDBJ databases">
        <title>Sorghum-associated microbial communities from plants grown in Nebraska, USA.</title>
        <authorList>
            <person name="Schachtman D."/>
        </authorList>
    </citation>
    <scope>NUCLEOTIDE SEQUENCE [LARGE SCALE GENOMIC DNA]</scope>
    <source>
        <strain evidence="10 11">584</strain>
    </source>
</reference>
<evidence type="ECO:0000256" key="4">
    <source>
        <dbReference type="ARBA" id="ARBA00022475"/>
    </source>
</evidence>
<dbReference type="PROSITE" id="PS50928">
    <property type="entry name" value="ABC_TM1"/>
    <property type="match status" value="1"/>
</dbReference>
<evidence type="ECO:0000256" key="7">
    <source>
        <dbReference type="ARBA" id="ARBA00023136"/>
    </source>
</evidence>
<dbReference type="RefSeq" id="WP_309801692.1">
    <property type="nucleotide sequence ID" value="NZ_JAVDPW010000017.1"/>
</dbReference>
<dbReference type="InterPro" id="IPR000515">
    <property type="entry name" value="MetI-like"/>
</dbReference>
<feature type="transmembrane region" description="Helical" evidence="8">
    <location>
        <begin position="80"/>
        <end position="100"/>
    </location>
</feature>